<evidence type="ECO:0000256" key="13">
    <source>
        <dbReference type="ARBA" id="ARBA00023268"/>
    </source>
</evidence>
<feature type="domain" description="YjeF N-terminal" evidence="20">
    <location>
        <begin position="16"/>
        <end position="216"/>
    </location>
</feature>
<comment type="function">
    <text evidence="14 18">Bifunctional enzyme that catalyzes the epimerization of the S- and R-forms of NAD(P)HX and the dehydration of the S-form of NAD(P)HX at the expense of ADP, which is converted to AMP. This allows the repair of both epimers of NAD(P)HX, a damaged form of NAD(P)H that is a result of enzymatic or heat-dependent hydration.</text>
</comment>
<evidence type="ECO:0000256" key="5">
    <source>
        <dbReference type="ARBA" id="ARBA00022723"/>
    </source>
</evidence>
<feature type="binding site" evidence="17">
    <location>
        <position position="370"/>
    </location>
    <ligand>
        <name>(6S)-NADPHX</name>
        <dbReference type="ChEBI" id="CHEBI:64076"/>
    </ligand>
</feature>
<dbReference type="PANTHER" id="PTHR12592:SF0">
    <property type="entry name" value="ATP-DEPENDENT (S)-NAD(P)H-HYDRATE DEHYDRATASE"/>
    <property type="match status" value="1"/>
</dbReference>
<evidence type="ECO:0000256" key="9">
    <source>
        <dbReference type="ARBA" id="ARBA00022958"/>
    </source>
</evidence>
<evidence type="ECO:0000256" key="8">
    <source>
        <dbReference type="ARBA" id="ARBA00022857"/>
    </source>
</evidence>
<comment type="similarity">
    <text evidence="17">Belongs to the NnrD/CARKD family.</text>
</comment>
<dbReference type="PANTHER" id="PTHR12592">
    <property type="entry name" value="ATP-DEPENDENT (S)-NAD(P)H-HYDRATE DEHYDRATASE FAMILY MEMBER"/>
    <property type="match status" value="1"/>
</dbReference>
<evidence type="ECO:0000256" key="12">
    <source>
        <dbReference type="ARBA" id="ARBA00023239"/>
    </source>
</evidence>
<keyword evidence="6 17" id="KW-0547">Nucleotide-binding</keyword>
<reference evidence="21 22" key="1">
    <citation type="submission" date="2024-12" db="EMBL/GenBank/DDBJ databases">
        <title>C001-4G Acinetobacter sp. assembled genome.</title>
        <authorList>
            <person name="D'Arcy K."/>
            <person name="Kingdon A.D.H."/>
            <person name="Breen A."/>
            <person name="Mckeown C."/>
            <person name="Allman E."/>
            <person name="Sharma P."/>
            <person name="Mcleman A."/>
            <person name="Roberts A.P."/>
        </authorList>
    </citation>
    <scope>NUCLEOTIDE SEQUENCE [LARGE SCALE GENOMIC DNA]</scope>
    <source>
        <strain evidence="21 22">C1-4G</strain>
    </source>
</reference>
<dbReference type="Gene3D" id="3.40.50.10260">
    <property type="entry name" value="YjeF N-terminal domain"/>
    <property type="match status" value="1"/>
</dbReference>
<feature type="binding site" evidence="17">
    <location>
        <begin position="407"/>
        <end position="411"/>
    </location>
    <ligand>
        <name>AMP</name>
        <dbReference type="ChEBI" id="CHEBI:456215"/>
    </ligand>
</feature>
<evidence type="ECO:0000256" key="11">
    <source>
        <dbReference type="ARBA" id="ARBA00023235"/>
    </source>
</evidence>
<accession>A0ABW9JQJ8</accession>
<dbReference type="InterPro" id="IPR000631">
    <property type="entry name" value="CARKD"/>
</dbReference>
<comment type="catalytic activity">
    <reaction evidence="16 17 18">
        <text>(6S)-NADPHX + ADP = AMP + phosphate + NADPH + H(+)</text>
        <dbReference type="Rhea" id="RHEA:32235"/>
        <dbReference type="ChEBI" id="CHEBI:15378"/>
        <dbReference type="ChEBI" id="CHEBI:43474"/>
        <dbReference type="ChEBI" id="CHEBI:57783"/>
        <dbReference type="ChEBI" id="CHEBI:64076"/>
        <dbReference type="ChEBI" id="CHEBI:456215"/>
        <dbReference type="ChEBI" id="CHEBI:456216"/>
        <dbReference type="EC" id="4.2.1.136"/>
    </reaction>
</comment>
<dbReference type="NCBIfam" id="TIGR00197">
    <property type="entry name" value="yjeF_nterm"/>
    <property type="match status" value="1"/>
</dbReference>
<evidence type="ECO:0000256" key="15">
    <source>
        <dbReference type="ARBA" id="ARBA00048238"/>
    </source>
</evidence>
<evidence type="ECO:0000256" key="18">
    <source>
        <dbReference type="PIRNR" id="PIRNR017184"/>
    </source>
</evidence>
<keyword evidence="5 18" id="KW-0479">Metal-binding</keyword>
<keyword evidence="22" id="KW-1185">Reference proteome</keyword>
<dbReference type="RefSeq" id="WP_409139692.1">
    <property type="nucleotide sequence ID" value="NZ_JBJXCW010000003.1"/>
</dbReference>
<comment type="cofactor">
    <cofactor evidence="18">
        <name>K(+)</name>
        <dbReference type="ChEBI" id="CHEBI:29103"/>
    </cofactor>
    <text evidence="18">Binds 1 potassium ion per subunit.</text>
</comment>
<evidence type="ECO:0000259" key="20">
    <source>
        <dbReference type="PROSITE" id="PS51385"/>
    </source>
</evidence>
<dbReference type="Pfam" id="PF03853">
    <property type="entry name" value="YjeF_N"/>
    <property type="match status" value="1"/>
</dbReference>
<evidence type="ECO:0000256" key="10">
    <source>
        <dbReference type="ARBA" id="ARBA00023027"/>
    </source>
</evidence>
<gene>
    <name evidence="17" type="primary">nnrD</name>
    <name evidence="21" type="ORF">ACKVE0_03840</name>
</gene>
<comment type="catalytic activity">
    <reaction evidence="1 18">
        <text>(6R)-NADHX = (6S)-NADHX</text>
        <dbReference type="Rhea" id="RHEA:32215"/>
        <dbReference type="ChEBI" id="CHEBI:64074"/>
        <dbReference type="ChEBI" id="CHEBI:64075"/>
        <dbReference type="EC" id="5.1.99.6"/>
    </reaction>
</comment>
<proteinExistence type="inferred from homology"/>
<feature type="binding site" evidence="17">
    <location>
        <position position="255"/>
    </location>
    <ligand>
        <name>(6S)-NADPHX</name>
        <dbReference type="ChEBI" id="CHEBI:64076"/>
    </ligand>
</feature>
<feature type="domain" description="YjeF C-terminal" evidence="19">
    <location>
        <begin position="220"/>
        <end position="492"/>
    </location>
</feature>
<dbReference type="SUPFAM" id="SSF53613">
    <property type="entry name" value="Ribokinase-like"/>
    <property type="match status" value="1"/>
</dbReference>
<dbReference type="InterPro" id="IPR030677">
    <property type="entry name" value="Nnr"/>
</dbReference>
<feature type="binding site" evidence="17">
    <location>
        <position position="435"/>
    </location>
    <ligand>
        <name>(6S)-NADPHX</name>
        <dbReference type="ChEBI" id="CHEBI:64076"/>
    </ligand>
</feature>
<evidence type="ECO:0000313" key="21">
    <source>
        <dbReference type="EMBL" id="MFN0296664.1"/>
    </source>
</evidence>
<dbReference type="PROSITE" id="PS51383">
    <property type="entry name" value="YJEF_C_3"/>
    <property type="match status" value="1"/>
</dbReference>
<protein>
    <recommendedName>
        <fullName evidence="17">ADP-dependent (S)-NAD(P)H-hydrate dehydratase</fullName>
        <ecNumber evidence="17">4.2.1.136</ecNumber>
    </recommendedName>
    <alternativeName>
        <fullName evidence="17">ADP-dependent NAD(P)HX dehydratase</fullName>
    </alternativeName>
</protein>
<dbReference type="PIRSF" id="PIRSF017184">
    <property type="entry name" value="Nnr"/>
    <property type="match status" value="1"/>
</dbReference>
<dbReference type="NCBIfam" id="TIGR00196">
    <property type="entry name" value="yjeF_cterm"/>
    <property type="match status" value="1"/>
</dbReference>
<evidence type="ECO:0000256" key="6">
    <source>
        <dbReference type="ARBA" id="ARBA00022741"/>
    </source>
</evidence>
<dbReference type="InterPro" id="IPR036652">
    <property type="entry name" value="YjeF_N_dom_sf"/>
</dbReference>
<dbReference type="Gene3D" id="3.40.1190.20">
    <property type="match status" value="1"/>
</dbReference>
<evidence type="ECO:0000256" key="3">
    <source>
        <dbReference type="ARBA" id="ARBA00006001"/>
    </source>
</evidence>
<evidence type="ECO:0000256" key="17">
    <source>
        <dbReference type="HAMAP-Rule" id="MF_01965"/>
    </source>
</evidence>
<comment type="similarity">
    <text evidence="3 18">In the N-terminal section; belongs to the NnrE/AIBP family.</text>
</comment>
<keyword evidence="9 18" id="KW-0630">Potassium</keyword>
<dbReference type="PROSITE" id="PS51385">
    <property type="entry name" value="YJEF_N"/>
    <property type="match status" value="1"/>
</dbReference>
<evidence type="ECO:0000256" key="14">
    <source>
        <dbReference type="ARBA" id="ARBA00025153"/>
    </source>
</evidence>
<feature type="binding site" evidence="17">
    <location>
        <position position="434"/>
    </location>
    <ligand>
        <name>AMP</name>
        <dbReference type="ChEBI" id="CHEBI:456215"/>
    </ligand>
</feature>
<comment type="cofactor">
    <cofactor evidence="17">
        <name>Mg(2+)</name>
        <dbReference type="ChEBI" id="CHEBI:18420"/>
    </cofactor>
</comment>
<comment type="caution">
    <text evidence="21">The sequence shown here is derived from an EMBL/GenBank/DDBJ whole genome shotgun (WGS) entry which is preliminary data.</text>
</comment>
<dbReference type="EC" id="4.2.1.136" evidence="17"/>
<evidence type="ECO:0000256" key="2">
    <source>
        <dbReference type="ARBA" id="ARBA00000909"/>
    </source>
</evidence>
<dbReference type="InterPro" id="IPR029056">
    <property type="entry name" value="Ribokinase-like"/>
</dbReference>
<keyword evidence="11 18" id="KW-0413">Isomerase</keyword>
<feature type="binding site" evidence="17">
    <location>
        <position position="318"/>
    </location>
    <ligand>
        <name>(6S)-NADPHX</name>
        <dbReference type="ChEBI" id="CHEBI:64076"/>
    </ligand>
</feature>
<keyword evidence="10 17" id="KW-0520">NAD</keyword>
<keyword evidence="12 17" id="KW-0456">Lyase</keyword>
<dbReference type="InterPro" id="IPR004443">
    <property type="entry name" value="YjeF_N_dom"/>
</dbReference>
<dbReference type="EMBL" id="JBJXCW010000003">
    <property type="protein sequence ID" value="MFN0296664.1"/>
    <property type="molecule type" value="Genomic_DNA"/>
</dbReference>
<comment type="similarity">
    <text evidence="4 18">In the C-terminal section; belongs to the NnrD/CARKD family.</text>
</comment>
<keyword evidence="13" id="KW-0511">Multifunctional enzyme</keyword>
<comment type="catalytic activity">
    <reaction evidence="2 18">
        <text>(6R)-NADPHX = (6S)-NADPHX</text>
        <dbReference type="Rhea" id="RHEA:32227"/>
        <dbReference type="ChEBI" id="CHEBI:64076"/>
        <dbReference type="ChEBI" id="CHEBI:64077"/>
        <dbReference type="EC" id="5.1.99.6"/>
    </reaction>
</comment>
<evidence type="ECO:0000259" key="19">
    <source>
        <dbReference type="PROSITE" id="PS51383"/>
    </source>
</evidence>
<keyword evidence="8 17" id="KW-0521">NADP</keyword>
<evidence type="ECO:0000256" key="4">
    <source>
        <dbReference type="ARBA" id="ARBA00009524"/>
    </source>
</evidence>
<dbReference type="Pfam" id="PF01256">
    <property type="entry name" value="Carb_kinase"/>
    <property type="match status" value="1"/>
</dbReference>
<evidence type="ECO:0000256" key="7">
    <source>
        <dbReference type="ARBA" id="ARBA00022840"/>
    </source>
</evidence>
<evidence type="ECO:0000313" key="22">
    <source>
        <dbReference type="Proteomes" id="UP001632339"/>
    </source>
</evidence>
<evidence type="ECO:0000256" key="16">
    <source>
        <dbReference type="ARBA" id="ARBA00049209"/>
    </source>
</evidence>
<evidence type="ECO:0000256" key="1">
    <source>
        <dbReference type="ARBA" id="ARBA00000013"/>
    </source>
</evidence>
<dbReference type="CDD" id="cd01171">
    <property type="entry name" value="YXKO-related"/>
    <property type="match status" value="1"/>
</dbReference>
<keyword evidence="7 17" id="KW-0067">ATP-binding</keyword>
<comment type="function">
    <text evidence="17">Catalyzes the dehydration of the S-form of NAD(P)HX at the expense of ADP, which is converted to AMP. Together with NAD(P)HX epimerase, which catalyzes the epimerization of the S- and R-forms, the enzyme allows the repair of both epimers of NAD(P)HX, a damaged form of NAD(P)H that is a result of enzymatic or heat-dependent hydration.</text>
</comment>
<comment type="subunit">
    <text evidence="17">Homotetramer.</text>
</comment>
<organism evidence="21 22">
    <name type="scientific">Acinetobacter albensis</name>
    <dbReference type="NCBI Taxonomy" id="1673609"/>
    <lineage>
        <taxon>Bacteria</taxon>
        <taxon>Pseudomonadati</taxon>
        <taxon>Pseudomonadota</taxon>
        <taxon>Gammaproteobacteria</taxon>
        <taxon>Moraxellales</taxon>
        <taxon>Moraxellaceae</taxon>
        <taxon>Acinetobacter</taxon>
    </lineage>
</organism>
<dbReference type="Proteomes" id="UP001632339">
    <property type="component" value="Unassembled WGS sequence"/>
</dbReference>
<dbReference type="SUPFAM" id="SSF64153">
    <property type="entry name" value="YjeF N-terminal domain-like"/>
    <property type="match status" value="1"/>
</dbReference>
<name>A0ABW9JQJ8_9GAMM</name>
<dbReference type="HAMAP" id="MF_01965">
    <property type="entry name" value="NADHX_dehydratase"/>
    <property type="match status" value="1"/>
</dbReference>
<comment type="catalytic activity">
    <reaction evidence="15 17 18">
        <text>(6S)-NADHX + ADP = AMP + phosphate + NADH + H(+)</text>
        <dbReference type="Rhea" id="RHEA:32223"/>
        <dbReference type="ChEBI" id="CHEBI:15378"/>
        <dbReference type="ChEBI" id="CHEBI:43474"/>
        <dbReference type="ChEBI" id="CHEBI:57945"/>
        <dbReference type="ChEBI" id="CHEBI:64074"/>
        <dbReference type="ChEBI" id="CHEBI:456215"/>
        <dbReference type="ChEBI" id="CHEBI:456216"/>
        <dbReference type="EC" id="4.2.1.136"/>
    </reaction>
</comment>
<sequence>MHQQVYHSSVYHSQSIQAWEQRWFENKNSRYGLMQQVAWNIAQRLIPIFRQEKIHHIAVCCGKGNNAADGYLTAKYLKQMGFEVDVFATELGQSQALQQAHQEVIESEISIYSNFNFQKNYDCYIDALFGLGLNRKLNPDLQQIIQIINAQKGLKIAIDIPSGLQANTGQPLPFAIQADYTFAVLALKAGLFTGQGKEFVGQIQLISLIPVDADLKPLAQLSSHDFSLPKRQAFGHKGSYGHVLVVGGHANMGGAVMLAGEAAFCAGAGKVTVVCHEKHHTAILARSPNIMLHDINALTKAEIQQLLQQVDAISFGMGLGRDSWSEQQYLKWFPLINNSEHLEVVMDADALWFLAEYSEPLKIQTYATPHPGEAAKLLKCSVKDIEDDRIAAIQHLQNQYAGQWVLKGAGSLILEDRLWICTAGNAGMGTGGMGDILAGMLASLKAQFHQQIHLHQVVTLHALAGDWLAEKGMRGLQAQNMNQAVYHVVNQRNQNAEDHETLMNTSSLNDKL</sequence>